<sequence>MLSFKQLIKTEYTDEIKDWLESYIPNHLNELTDLHYPNESIGHIKLLDFDIIKLFINDIGPYLLDITIQIRQRWQVSVYEEDGSYGFTGHPWANLQTQFRIGEDFHEMGALSYGKYSEKVDHVYPLDDQLVPIIHKGQNDEIASEILKIVYPEVLENGKAINPLAFAHRIKLDVKELVLSEDCSIHGQVYFRDCEVETMEIQHYPKEIVSIEKGTVVIDPRLKELKGTGAYNNTIIHECIHWILHYKAAMFGELVHSNMQIDEETFLHNFNQTHQENAFMEVHARSLAPCILLPREVCITKVEEYQIEHQNISDLLGSIKELQHLQEKSELEKKVAQIHWAIFQIAQNFNVPIVTAKIRLIDLGYEEAIGVLNYVDGSYVEDYAFSRGSLKRNQTFSLKYDDFIDLLDSSEELGRKLSGENYVYVESHVIKNDSKYLYETINGEINLTDYARYHMDECCLPFNVKLMSTTRSQLHFLYLGVLYHSQRSRLQFSLAYPEDVEDKTSFLREEQDNLYELLKNIPNNLPEAISYIIKLYDYTVEEVAELCDLSDRKLRQLKNQDDIEHSLDVIMQFCLGMSLPPHISFKILRLAGYELRSTPRDVMYQTLLFSHSNLGLHACNKILYSQNFNVLGRTDKHYFENAE</sequence>
<keyword evidence="2" id="KW-1185">Reference proteome</keyword>
<organism evidence="1 2">
    <name type="scientific">Ruoffia halotolerans</name>
    <dbReference type="NCBI Taxonomy" id="2748684"/>
    <lineage>
        <taxon>Bacteria</taxon>
        <taxon>Bacillati</taxon>
        <taxon>Bacillota</taxon>
        <taxon>Bacilli</taxon>
        <taxon>Lactobacillales</taxon>
        <taxon>Aerococcaceae</taxon>
        <taxon>Ruoffia</taxon>
    </lineage>
</organism>
<proteinExistence type="predicted"/>
<comment type="caution">
    <text evidence="1">The sequence shown here is derived from an EMBL/GenBank/DDBJ whole genome shotgun (WGS) entry which is preliminary data.</text>
</comment>
<dbReference type="RefSeq" id="WP_218930271.1">
    <property type="nucleotide sequence ID" value="NZ_JACAOA010000003.1"/>
</dbReference>
<accession>A0A839A4B1</accession>
<dbReference type="AlphaFoldDB" id="A0A839A4B1"/>
<evidence type="ECO:0000313" key="2">
    <source>
        <dbReference type="Proteomes" id="UP000571018"/>
    </source>
</evidence>
<dbReference type="Proteomes" id="UP000571018">
    <property type="component" value="Unassembled WGS sequence"/>
</dbReference>
<protein>
    <recommendedName>
        <fullName evidence="3">IrrE N-terminal-like domain-containing protein</fullName>
    </recommendedName>
</protein>
<evidence type="ECO:0008006" key="3">
    <source>
        <dbReference type="Google" id="ProtNLM"/>
    </source>
</evidence>
<evidence type="ECO:0000313" key="1">
    <source>
        <dbReference type="EMBL" id="MBA5728553.1"/>
    </source>
</evidence>
<reference evidence="1 2" key="1">
    <citation type="submission" date="2020-06" db="EMBL/GenBank/DDBJ databases">
        <title>Reclassification of Facklamia ignava, Facklamia soureckii and Facklami tabacinasalis as Falseniella iganva gen. nov., comb. nov., Hutsoniella ignava gen. nov., comb. nov., and Ruoffia tabacinasalis gen. nov., comb. nov and description of Ruoffia haltotolerans sp. nov., isolated from hypersaline Inland Sea of Qatar.</title>
        <authorList>
            <person name="Fotedar R."/>
            <person name="Sankaranarayanan K."/>
            <person name="Lawson P."/>
            <person name="Caldwell M."/>
            <person name="Zeyara A."/>
            <person name="Al Malki A."/>
            <person name="Ali M."/>
        </authorList>
    </citation>
    <scope>NUCLEOTIDE SEQUENCE [LARGE SCALE GENOMIC DNA]</scope>
    <source>
        <strain evidence="1 2">INB8</strain>
    </source>
</reference>
<gene>
    <name evidence="1" type="ORF">HW423_01970</name>
</gene>
<name>A0A839A4B1_9LACT</name>
<dbReference type="EMBL" id="JACAOA010000003">
    <property type="protein sequence ID" value="MBA5728553.1"/>
    <property type="molecule type" value="Genomic_DNA"/>
</dbReference>